<organism evidence="3 4">
    <name type="scientific">Mycobacterium asiaticum</name>
    <dbReference type="NCBI Taxonomy" id="1790"/>
    <lineage>
        <taxon>Bacteria</taxon>
        <taxon>Bacillati</taxon>
        <taxon>Actinomycetota</taxon>
        <taxon>Actinomycetes</taxon>
        <taxon>Mycobacteriales</taxon>
        <taxon>Mycobacteriaceae</taxon>
        <taxon>Mycobacterium</taxon>
    </lineage>
</organism>
<keyword evidence="2" id="KW-0472">Membrane</keyword>
<dbReference type="EMBL" id="LZKQ01000302">
    <property type="protein sequence ID" value="OBI74756.1"/>
    <property type="molecule type" value="Genomic_DNA"/>
</dbReference>
<evidence type="ECO:0000256" key="2">
    <source>
        <dbReference type="SAM" id="Phobius"/>
    </source>
</evidence>
<dbReference type="OrthoDB" id="4641441at2"/>
<feature type="region of interest" description="Disordered" evidence="1">
    <location>
        <begin position="154"/>
        <end position="251"/>
    </location>
</feature>
<keyword evidence="2" id="KW-1133">Transmembrane helix</keyword>
<sequence>MTQRRVPSARLRLRRRLYLWSAPVAVVLVLAAVKMVAVGVLGSWAATDFSRHDIEGLRRDVSWLRIVDVIDPAKTSFAAGDLYVLEGRLHDADDSFADSLARSPAARSCPVRVNLLLVRETRGDLAARKANKPEAQRFYTAAIALADQAPAGCFAGNTDSDPQRRAIRDTAIPRLRQKLDLLDRPPGAAPADPSAPAAPPPGPPPSGPPPTGGSELGSTGPGELIPISPDRLPVTGGTGPPGHRLGTGDPLDLLRKLLDDANSYGDNREG</sequence>
<dbReference type="STRING" id="1790.A5645_09640"/>
<keyword evidence="2" id="KW-0812">Transmembrane</keyword>
<comment type="caution">
    <text evidence="3">The sequence shown here is derived from an EMBL/GenBank/DDBJ whole genome shotgun (WGS) entry which is preliminary data.</text>
</comment>
<feature type="compositionally biased region" description="Low complexity" evidence="1">
    <location>
        <begin position="212"/>
        <end position="224"/>
    </location>
</feature>
<protein>
    <submittedName>
        <fullName evidence="3">Uncharacterized protein</fullName>
    </submittedName>
</protein>
<reference evidence="3 4" key="1">
    <citation type="submission" date="2016-06" db="EMBL/GenBank/DDBJ databases">
        <authorList>
            <person name="Kjaerup R.B."/>
            <person name="Dalgaard T.S."/>
            <person name="Juul-Madsen H.R."/>
        </authorList>
    </citation>
    <scope>NUCLEOTIDE SEQUENCE [LARGE SCALE GENOMIC DNA]</scope>
    <source>
        <strain evidence="3 4">1081914.2</strain>
    </source>
</reference>
<evidence type="ECO:0000313" key="4">
    <source>
        <dbReference type="Proteomes" id="UP000093795"/>
    </source>
</evidence>
<accession>A0A1A3BMX4</accession>
<feature type="compositionally biased region" description="Low complexity" evidence="1">
    <location>
        <begin position="185"/>
        <end position="195"/>
    </location>
</feature>
<evidence type="ECO:0000313" key="3">
    <source>
        <dbReference type="EMBL" id="OBI74756.1"/>
    </source>
</evidence>
<dbReference type="Proteomes" id="UP000093795">
    <property type="component" value="Unassembled WGS sequence"/>
</dbReference>
<dbReference type="RefSeq" id="WP_065123281.1">
    <property type="nucleotide sequence ID" value="NZ_LZKQ01000302.1"/>
</dbReference>
<dbReference type="AlphaFoldDB" id="A0A1A3BMX4"/>
<name>A0A1A3BMX4_MYCAS</name>
<proteinExistence type="predicted"/>
<feature type="compositionally biased region" description="Pro residues" evidence="1">
    <location>
        <begin position="196"/>
        <end position="211"/>
    </location>
</feature>
<feature type="transmembrane region" description="Helical" evidence="2">
    <location>
        <begin position="20"/>
        <end position="45"/>
    </location>
</feature>
<gene>
    <name evidence="3" type="ORF">A9X01_05165</name>
</gene>
<evidence type="ECO:0000256" key="1">
    <source>
        <dbReference type="SAM" id="MobiDB-lite"/>
    </source>
</evidence>